<dbReference type="Proteomes" id="UP001161247">
    <property type="component" value="Chromosome 4"/>
</dbReference>
<feature type="region of interest" description="Disordered" evidence="5">
    <location>
        <begin position="561"/>
        <end position="582"/>
    </location>
</feature>
<dbReference type="PROSITE" id="PS51519">
    <property type="entry name" value="RWP_RK"/>
    <property type="match status" value="1"/>
</dbReference>
<sequence length="815" mass="90309">MAESNWVLADEGIVDLDEIFTESEFFEYFGTEMVMSGSSSPKRFLVLWNQEDEELDSTFIRSRSPSTRIDNWMIKDKIRKALEHVDLASSLSILAQFWAPLIIADQCFLRTLYQPFGVTYLGKGLCSYRKKSSGFHYRCFSNSGESKIHLEDGSESIVLAGGPPSRVFISGFPEYSPDVEFYTDTEYPPRQYALHRKIKNYMAVPVFESDSQRCVGVVELVSTTGSGGEMDKPAYIFGLMSTALQGVGLRTSTFTSHFKMENHLAQALVSDNCSFQQSSMRRSNALRDIGVALQEVSISHGLQFAQAWTHMEFNGHTPYALSTASYGYYQSHPGFSIFRDTCESFHLTSGGGVVSKAFTCGGLCFCRDIGRLSIADYSFAHVARKVLLTASFAICLKSHHYESPENSLPNVYVLEFFLPSTAAENPRELLEHVLLTMKKHLNGFVIGSGENLESGINVQVLRVPEEDDNCQESFRLFPNISSTGGSVGLALDDQSSYMKLTQTTISVQQSGLEDSATGNAESNTVFNYSESLAEEASIDWEELFADYGAISTSVSFGCGEEHSSDTRSMKGTGSSLNNSIVSTSRFPDKDHGAADQDVFGGCPFVGPAIDYNAKVKFAELKETIEKHFDKKLKEAASSMKVSPSTLKRRCRDVGIPCWPRKKPNGGACAAATIEHSGKQNEKNKCDEDDSRQQCSAVCGGKETSTTTLSSKNYYNAPQAVARLPPRTFMTIKARYGKHIMIKFPLPFSSQLTHLELEVATRLKLEIGSFKLWYVDEDNEFILLTCDADLRTMESMGMSTIRACVTQGDSAPEWIH</sequence>
<evidence type="ECO:0000256" key="3">
    <source>
        <dbReference type="ARBA" id="ARBA00023163"/>
    </source>
</evidence>
<keyword evidence="9" id="KW-1185">Reference proteome</keyword>
<feature type="compositionally biased region" description="Polar residues" evidence="5">
    <location>
        <begin position="569"/>
        <end position="582"/>
    </location>
</feature>
<dbReference type="PANTHER" id="PTHR32002:SF62">
    <property type="entry name" value="PROTEIN NLP6-LIKE ISOFORM X1"/>
    <property type="match status" value="1"/>
</dbReference>
<evidence type="ECO:0000313" key="9">
    <source>
        <dbReference type="Proteomes" id="UP001161247"/>
    </source>
</evidence>
<evidence type="ECO:0000256" key="4">
    <source>
        <dbReference type="ARBA" id="ARBA00023242"/>
    </source>
</evidence>
<keyword evidence="2" id="KW-0238">DNA-binding</keyword>
<keyword evidence="4" id="KW-0539">Nucleus</keyword>
<dbReference type="SMART" id="SM00666">
    <property type="entry name" value="PB1"/>
    <property type="match status" value="1"/>
</dbReference>
<evidence type="ECO:0000259" key="7">
    <source>
        <dbReference type="PROSITE" id="PS51745"/>
    </source>
</evidence>
<evidence type="ECO:0000256" key="1">
    <source>
        <dbReference type="ARBA" id="ARBA00023015"/>
    </source>
</evidence>
<keyword evidence="1" id="KW-0805">Transcription regulation</keyword>
<dbReference type="InterPro" id="IPR045012">
    <property type="entry name" value="NLP"/>
</dbReference>
<dbReference type="GO" id="GO:0003677">
    <property type="term" value="F:DNA binding"/>
    <property type="evidence" value="ECO:0007669"/>
    <property type="project" value="UniProtKB-KW"/>
</dbReference>
<dbReference type="AlphaFoldDB" id="A0AAV1D3Z9"/>
<dbReference type="Pfam" id="PF02042">
    <property type="entry name" value="RWP-RK"/>
    <property type="match status" value="1"/>
</dbReference>
<evidence type="ECO:0000259" key="6">
    <source>
        <dbReference type="PROSITE" id="PS51519"/>
    </source>
</evidence>
<accession>A0AAV1D3Z9</accession>
<name>A0AAV1D3Z9_OLDCO</name>
<organism evidence="8 9">
    <name type="scientific">Oldenlandia corymbosa var. corymbosa</name>
    <dbReference type="NCBI Taxonomy" id="529605"/>
    <lineage>
        <taxon>Eukaryota</taxon>
        <taxon>Viridiplantae</taxon>
        <taxon>Streptophyta</taxon>
        <taxon>Embryophyta</taxon>
        <taxon>Tracheophyta</taxon>
        <taxon>Spermatophyta</taxon>
        <taxon>Magnoliopsida</taxon>
        <taxon>eudicotyledons</taxon>
        <taxon>Gunneridae</taxon>
        <taxon>Pentapetalae</taxon>
        <taxon>asterids</taxon>
        <taxon>lamiids</taxon>
        <taxon>Gentianales</taxon>
        <taxon>Rubiaceae</taxon>
        <taxon>Rubioideae</taxon>
        <taxon>Spermacoceae</taxon>
        <taxon>Hedyotis-Oldenlandia complex</taxon>
        <taxon>Oldenlandia</taxon>
    </lineage>
</organism>
<gene>
    <name evidence="8" type="ORF">OLC1_LOCUS11910</name>
</gene>
<dbReference type="EMBL" id="OX459121">
    <property type="protein sequence ID" value="CAI9102580.1"/>
    <property type="molecule type" value="Genomic_DNA"/>
</dbReference>
<dbReference type="PANTHER" id="PTHR32002">
    <property type="entry name" value="PROTEIN NLP8"/>
    <property type="match status" value="1"/>
</dbReference>
<dbReference type="Gene3D" id="3.10.20.90">
    <property type="entry name" value="Phosphatidylinositol 3-kinase Catalytic Subunit, Chain A, domain 1"/>
    <property type="match status" value="1"/>
</dbReference>
<dbReference type="InterPro" id="IPR003035">
    <property type="entry name" value="RWP-RK_dom"/>
</dbReference>
<dbReference type="Pfam" id="PF00564">
    <property type="entry name" value="PB1"/>
    <property type="match status" value="1"/>
</dbReference>
<dbReference type="InterPro" id="IPR055081">
    <property type="entry name" value="NLP1-9_GAF"/>
</dbReference>
<dbReference type="InterPro" id="IPR000270">
    <property type="entry name" value="PB1_dom"/>
</dbReference>
<dbReference type="SUPFAM" id="SSF54277">
    <property type="entry name" value="CAD &amp; PB1 domains"/>
    <property type="match status" value="1"/>
</dbReference>
<evidence type="ECO:0000313" key="8">
    <source>
        <dbReference type="EMBL" id="CAI9102580.1"/>
    </source>
</evidence>
<keyword evidence="3" id="KW-0804">Transcription</keyword>
<dbReference type="GO" id="GO:0003700">
    <property type="term" value="F:DNA-binding transcription factor activity"/>
    <property type="evidence" value="ECO:0007669"/>
    <property type="project" value="InterPro"/>
</dbReference>
<dbReference type="PROSITE" id="PS51745">
    <property type="entry name" value="PB1"/>
    <property type="match status" value="1"/>
</dbReference>
<dbReference type="Pfam" id="PF22922">
    <property type="entry name" value="GAF_NLP"/>
    <property type="match status" value="1"/>
</dbReference>
<reference evidence="8" key="1">
    <citation type="submission" date="2023-03" db="EMBL/GenBank/DDBJ databases">
        <authorList>
            <person name="Julca I."/>
        </authorList>
    </citation>
    <scope>NUCLEOTIDE SEQUENCE</scope>
</reference>
<feature type="domain" description="PB1" evidence="7">
    <location>
        <begin position="728"/>
        <end position="803"/>
    </location>
</feature>
<protein>
    <submittedName>
        <fullName evidence="8">OLC1v1000873C5</fullName>
    </submittedName>
</protein>
<evidence type="ECO:0000256" key="5">
    <source>
        <dbReference type="SAM" id="MobiDB-lite"/>
    </source>
</evidence>
<dbReference type="InterPro" id="IPR053793">
    <property type="entry name" value="PB1-like"/>
</dbReference>
<proteinExistence type="predicted"/>
<evidence type="ECO:0000256" key="2">
    <source>
        <dbReference type="ARBA" id="ARBA00023125"/>
    </source>
</evidence>
<feature type="domain" description="RWP-RK" evidence="6">
    <location>
        <begin position="605"/>
        <end position="686"/>
    </location>
</feature>